<sequence length="406" mass="45887">MEHQDKIQQLKLAQRGPIVSITVYLLLAIIKISAGILLKSASLSADGFNNASDILGNVAILIGLYLASKPADDDHRFGHWKIEDLASLITSLIMFTVGFQLLLDTIKDLFKQELLAIDPVAGWVGIISGLIMIALSLYNRRLAKITQSSALIAAAKNNSSDALTSFGTTVAILASSWQMPIIDKLAALVIAFFILKASYDIFIESTFSLSDGFDKKELQKYEQAILEIPKITAVKSLRGRTYGSNIFLDIVLEMNPDLSVYESHAITDQVDQLLQERFDVYDIDIHVEPAAIPEDEIYANVYDKLYQYEKAFLSQTNHYEKLIAKNFYGIDQQGNYQTKNILLEQGQKYPTHLQHFKMTSVSQKTKLLTYQVNQEEHVSIWRRHENWSLIFHQITPKITQNPQKTQ</sequence>
<reference evidence="10 11" key="1">
    <citation type="submission" date="2019-08" db="EMBL/GenBank/DDBJ databases">
        <authorList>
            <person name="Lei W."/>
        </authorList>
    </citation>
    <scope>NUCLEOTIDE SEQUENCE [LARGE SCALE GENOMIC DNA]</scope>
    <source>
        <strain evidence="10 11">CCUG 66496</strain>
    </source>
</reference>
<evidence type="ECO:0000259" key="9">
    <source>
        <dbReference type="Pfam" id="PF16916"/>
    </source>
</evidence>
<keyword evidence="4 7" id="KW-0812">Transmembrane</keyword>
<comment type="similarity">
    <text evidence="2">Belongs to the cation diffusion facilitator (CDF) transporter (TC 2.A.4) family.</text>
</comment>
<evidence type="ECO:0000256" key="4">
    <source>
        <dbReference type="ARBA" id="ARBA00022692"/>
    </source>
</evidence>
<feature type="transmembrane region" description="Helical" evidence="7">
    <location>
        <begin position="115"/>
        <end position="138"/>
    </location>
</feature>
<feature type="transmembrane region" description="Helical" evidence="7">
    <location>
        <begin position="47"/>
        <end position="65"/>
    </location>
</feature>
<dbReference type="OrthoDB" id="9806522at2"/>
<evidence type="ECO:0000256" key="2">
    <source>
        <dbReference type="ARBA" id="ARBA00008114"/>
    </source>
</evidence>
<evidence type="ECO:0000259" key="8">
    <source>
        <dbReference type="Pfam" id="PF01545"/>
    </source>
</evidence>
<evidence type="ECO:0000313" key="10">
    <source>
        <dbReference type="EMBL" id="TWS99212.1"/>
    </source>
</evidence>
<dbReference type="PANTHER" id="PTHR43840:SF50">
    <property type="entry name" value="MANGANESE EFFLUX SYSTEM PROTEIN MNES"/>
    <property type="match status" value="1"/>
</dbReference>
<evidence type="ECO:0000313" key="11">
    <source>
        <dbReference type="Proteomes" id="UP000317430"/>
    </source>
</evidence>
<comment type="caution">
    <text evidence="10">The sequence shown here is derived from an EMBL/GenBank/DDBJ whole genome shotgun (WGS) entry which is preliminary data.</text>
</comment>
<dbReference type="GO" id="GO:0016020">
    <property type="term" value="C:membrane"/>
    <property type="evidence" value="ECO:0007669"/>
    <property type="project" value="UniProtKB-SubCell"/>
</dbReference>
<dbReference type="InterPro" id="IPR036837">
    <property type="entry name" value="Cation_efflux_CTD_sf"/>
</dbReference>
<organism evidence="10 11">
    <name type="scientific">Streptococcus cuniculipharyngis</name>
    <dbReference type="NCBI Taxonomy" id="1562651"/>
    <lineage>
        <taxon>Bacteria</taxon>
        <taxon>Bacillati</taxon>
        <taxon>Bacillota</taxon>
        <taxon>Bacilli</taxon>
        <taxon>Lactobacillales</taxon>
        <taxon>Streptococcaceae</taxon>
        <taxon>Streptococcus</taxon>
    </lineage>
</organism>
<dbReference type="Pfam" id="PF16916">
    <property type="entry name" value="ZT_dimer"/>
    <property type="match status" value="1"/>
</dbReference>
<feature type="domain" description="Cation efflux protein transmembrane" evidence="8">
    <location>
        <begin position="18"/>
        <end position="209"/>
    </location>
</feature>
<dbReference type="AlphaFoldDB" id="A0A5C5SFZ4"/>
<accession>A0A5C5SFZ4</accession>
<protein>
    <submittedName>
        <fullName evidence="10">Cation transporter</fullName>
    </submittedName>
</protein>
<evidence type="ECO:0000256" key="3">
    <source>
        <dbReference type="ARBA" id="ARBA00022448"/>
    </source>
</evidence>
<dbReference type="Proteomes" id="UP000317430">
    <property type="component" value="Unassembled WGS sequence"/>
</dbReference>
<evidence type="ECO:0000256" key="5">
    <source>
        <dbReference type="ARBA" id="ARBA00022989"/>
    </source>
</evidence>
<evidence type="ECO:0000256" key="1">
    <source>
        <dbReference type="ARBA" id="ARBA00004141"/>
    </source>
</evidence>
<dbReference type="GO" id="GO:0008324">
    <property type="term" value="F:monoatomic cation transmembrane transporter activity"/>
    <property type="evidence" value="ECO:0007669"/>
    <property type="project" value="InterPro"/>
</dbReference>
<dbReference type="PANTHER" id="PTHR43840">
    <property type="entry name" value="MITOCHONDRIAL METAL TRANSPORTER 1-RELATED"/>
    <property type="match status" value="1"/>
</dbReference>
<keyword evidence="5 7" id="KW-1133">Transmembrane helix</keyword>
<dbReference type="Gene3D" id="3.30.70.1350">
    <property type="entry name" value="Cation efflux protein, cytoplasmic domain"/>
    <property type="match status" value="1"/>
</dbReference>
<dbReference type="Pfam" id="PF01545">
    <property type="entry name" value="Cation_efflux"/>
    <property type="match status" value="1"/>
</dbReference>
<dbReference type="InterPro" id="IPR002524">
    <property type="entry name" value="Cation_efflux"/>
</dbReference>
<dbReference type="EMBL" id="VOHL01000001">
    <property type="protein sequence ID" value="TWS99212.1"/>
    <property type="molecule type" value="Genomic_DNA"/>
</dbReference>
<feature type="domain" description="Cation efflux protein cytoplasmic" evidence="9">
    <location>
        <begin position="214"/>
        <end position="289"/>
    </location>
</feature>
<comment type="subcellular location">
    <subcellularLocation>
        <location evidence="1">Membrane</location>
        <topology evidence="1">Multi-pass membrane protein</topology>
    </subcellularLocation>
</comment>
<dbReference type="SUPFAM" id="SSF160240">
    <property type="entry name" value="Cation efflux protein cytoplasmic domain-like"/>
    <property type="match status" value="1"/>
</dbReference>
<name>A0A5C5SFZ4_9STRE</name>
<keyword evidence="3" id="KW-0813">Transport</keyword>
<dbReference type="Gene3D" id="1.20.1510.10">
    <property type="entry name" value="Cation efflux protein transmembrane domain"/>
    <property type="match status" value="1"/>
</dbReference>
<dbReference type="FunFam" id="1.20.1510.10:FF:000006">
    <property type="entry name" value="Divalent cation efflux transporter"/>
    <property type="match status" value="1"/>
</dbReference>
<dbReference type="RefSeq" id="WP_146566550.1">
    <property type="nucleotide sequence ID" value="NZ_VOHL01000001.1"/>
</dbReference>
<evidence type="ECO:0000256" key="7">
    <source>
        <dbReference type="SAM" id="Phobius"/>
    </source>
</evidence>
<feature type="transmembrane region" description="Helical" evidence="7">
    <location>
        <begin position="21"/>
        <end position="41"/>
    </location>
</feature>
<keyword evidence="11" id="KW-1185">Reference proteome</keyword>
<dbReference type="NCBIfam" id="TIGR01297">
    <property type="entry name" value="CDF"/>
    <property type="match status" value="1"/>
</dbReference>
<feature type="transmembrane region" description="Helical" evidence="7">
    <location>
        <begin position="185"/>
        <end position="203"/>
    </location>
</feature>
<dbReference type="InterPro" id="IPR027469">
    <property type="entry name" value="Cation_efflux_TMD_sf"/>
</dbReference>
<evidence type="ECO:0000256" key="6">
    <source>
        <dbReference type="ARBA" id="ARBA00023136"/>
    </source>
</evidence>
<proteinExistence type="inferred from homology"/>
<dbReference type="SUPFAM" id="SSF161111">
    <property type="entry name" value="Cation efflux protein transmembrane domain-like"/>
    <property type="match status" value="1"/>
</dbReference>
<keyword evidence="6 7" id="KW-0472">Membrane</keyword>
<gene>
    <name evidence="10" type="ORF">FRX57_03170</name>
</gene>
<dbReference type="InterPro" id="IPR027470">
    <property type="entry name" value="Cation_efflux_CTD"/>
</dbReference>
<dbReference type="InterPro" id="IPR058533">
    <property type="entry name" value="Cation_efflux_TM"/>
</dbReference>
<feature type="transmembrane region" description="Helical" evidence="7">
    <location>
        <begin position="85"/>
        <end position="103"/>
    </location>
</feature>
<dbReference type="InterPro" id="IPR050291">
    <property type="entry name" value="CDF_Transporter"/>
</dbReference>